<organism evidence="6 7">
    <name type="scientific">Geodia barretti</name>
    <name type="common">Barrett's horny sponge</name>
    <dbReference type="NCBI Taxonomy" id="519541"/>
    <lineage>
        <taxon>Eukaryota</taxon>
        <taxon>Metazoa</taxon>
        <taxon>Porifera</taxon>
        <taxon>Demospongiae</taxon>
        <taxon>Heteroscleromorpha</taxon>
        <taxon>Tetractinellida</taxon>
        <taxon>Astrophorina</taxon>
        <taxon>Geodiidae</taxon>
        <taxon>Geodia</taxon>
    </lineage>
</organism>
<evidence type="ECO:0000313" key="6">
    <source>
        <dbReference type="EMBL" id="CAI8025008.1"/>
    </source>
</evidence>
<comment type="caution">
    <text evidence="6">The sequence shown here is derived from an EMBL/GenBank/DDBJ whole genome shotgun (WGS) entry which is preliminary data.</text>
</comment>
<proteinExistence type="predicted"/>
<evidence type="ECO:0000256" key="3">
    <source>
        <dbReference type="ARBA" id="ARBA00022837"/>
    </source>
</evidence>
<keyword evidence="4" id="KW-0813">Transport</keyword>
<reference evidence="6" key="1">
    <citation type="submission" date="2023-03" db="EMBL/GenBank/DDBJ databases">
        <authorList>
            <person name="Steffen K."/>
            <person name="Cardenas P."/>
        </authorList>
    </citation>
    <scope>NUCLEOTIDE SEQUENCE</scope>
</reference>
<dbReference type="AlphaFoldDB" id="A0AA35S9B3"/>
<dbReference type="GO" id="GO:0030001">
    <property type="term" value="P:metal ion transport"/>
    <property type="evidence" value="ECO:0007669"/>
    <property type="project" value="TreeGrafter"/>
</dbReference>
<dbReference type="Gene3D" id="2.60.40.2030">
    <property type="match status" value="6"/>
</dbReference>
<gene>
    <name evidence="6" type="ORF">GBAR_LOCUS14480</name>
</gene>
<dbReference type="PANTHER" id="PTHR11878:SF65">
    <property type="entry name" value="NA_CA-EXCHANGE PROTEIN, ISOFORM G"/>
    <property type="match status" value="1"/>
</dbReference>
<sequence>FLSNFSPFHTVVTPTAPQLSFSQEVYSFNENQSLAEISVSFDAFTETTHSWTLTSVPLTATEGEDYMSISRALTFSDSVRFETVGVVIFDDLLSEGIESFRLELRDGNGELTTSSLVEIVDDEKLEISFTNETVTVSEGDGFFYLAIVKSGVTTSDITVNLNITDGSARGGVDYGFFPTAVFPAVTLILADETSVRFLIPIRNDDIIEITETFNVALIIQNNDGTIVAGDVTRTMVLIEDDDKVRVLLEGGGVEVDEGGSDAERTVQFTVTRDGNVTLNRDILVSLSTSDGSATVGSGDYSAKETIFTFSPAGPVSFTETVQVLDDDTVENRERFFVGLSAPAGETALNLPEDASVVYIADNDNIQVDFVDGIYTVSEGDGVVSVFLSKIGQNEIPVMVSVVTETRDDTAIAGRDYNATIEPVEFPSAETQVAILIPILDDRVLESEEGFTVVLSSTGTDENVVLGPRNTARVTITDDDSVFVEFEEAAYTGIEGGDVSVSVLLRGSTERAVEVRFTSLVGTADESDFSPQSGSITFSPGETRRSVLVTLSQDTMCDDEEETFSLLLESSDPNVRLGPRSTAQVFITDDDECTIQFMNETMIMVVEEDIDRQITLCIGIGGDLILDREVRFAVVAEELTDIPVDQQALSGVDFMFDPIIRVLRPPENQICFNVTILGDDRQEDLKMFNVSVFAEDEELRSSRAEITVAIMSDITQPPTLDPQTPMVEFSVDVYSVGEDAGFVEIVLTIFPAPNNTEFVHSVLFSTADGTATAPDDYTAQVDTSITIEGNSATVLVEIVEDNVSEGEESFSVLLTLPVVFQRVALGEPSTSIVVIRDAGDVFVDDTVTGDPFFIVPLSLTSNSQSDSFQENRVALCYEIHGMPGADFNLVSDICTSVNALYSISSVNPQLNFISDIGVRAVDVSGNCVNIRVNVAQNCTPEIRRGNNDITVLPRFESGGISVRKTGASVRISVPNCANTQLVMWVKCREVDNQPQLRFDITRGFNLNPTSHGLLGQFWNIPVTVTPYTFPGPVVYDLQSQDLYRVDILSPSGSEIVRQFVAEFSRLPWDHNRPESCLYAGDQQGGRTLEFTSPNDPVIENNYRLYKTGGLFSTGFRFSKFNETICGSG</sequence>
<dbReference type="Proteomes" id="UP001174909">
    <property type="component" value="Unassembled WGS sequence"/>
</dbReference>
<dbReference type="GO" id="GO:0007154">
    <property type="term" value="P:cell communication"/>
    <property type="evidence" value="ECO:0007669"/>
    <property type="project" value="InterPro"/>
</dbReference>
<accession>A0AA35S9B3</accession>
<dbReference type="GO" id="GO:0016020">
    <property type="term" value="C:membrane"/>
    <property type="evidence" value="ECO:0007669"/>
    <property type="project" value="InterPro"/>
</dbReference>
<dbReference type="EMBL" id="CASHTH010002114">
    <property type="protein sequence ID" value="CAI8025008.1"/>
    <property type="molecule type" value="Genomic_DNA"/>
</dbReference>
<feature type="domain" description="Calx-beta" evidence="5">
    <location>
        <begin position="471"/>
        <end position="568"/>
    </location>
</feature>
<evidence type="ECO:0000259" key="5">
    <source>
        <dbReference type="SMART" id="SM00237"/>
    </source>
</evidence>
<feature type="non-terminal residue" evidence="6">
    <location>
        <position position="1127"/>
    </location>
</feature>
<evidence type="ECO:0000256" key="4">
    <source>
        <dbReference type="ARBA" id="ARBA00023065"/>
    </source>
</evidence>
<keyword evidence="2" id="KW-0677">Repeat</keyword>
<evidence type="ECO:0000313" key="7">
    <source>
        <dbReference type="Proteomes" id="UP001174909"/>
    </source>
</evidence>
<protein>
    <submittedName>
        <fullName evidence="6">Extracellular matrix protein FRAS1</fullName>
    </submittedName>
</protein>
<feature type="domain" description="Calx-beta" evidence="5">
    <location>
        <begin position="234"/>
        <end position="340"/>
    </location>
</feature>
<dbReference type="InterPro" id="IPR038081">
    <property type="entry name" value="CalX-like_sf"/>
</dbReference>
<name>A0AA35S9B3_GEOBA</name>
<feature type="domain" description="Calx-beta" evidence="5">
    <location>
        <begin position="714"/>
        <end position="814"/>
    </location>
</feature>
<dbReference type="SUPFAM" id="SSF141072">
    <property type="entry name" value="CalX-like"/>
    <property type="match status" value="7"/>
</dbReference>
<evidence type="ECO:0000256" key="2">
    <source>
        <dbReference type="ARBA" id="ARBA00022737"/>
    </source>
</evidence>
<keyword evidence="4" id="KW-0406">Ion transport</keyword>
<evidence type="ECO:0000256" key="1">
    <source>
        <dbReference type="ARBA" id="ARBA00022729"/>
    </source>
</evidence>
<keyword evidence="1" id="KW-0732">Signal</keyword>
<dbReference type="InterPro" id="IPR003644">
    <property type="entry name" value="Calx_beta"/>
</dbReference>
<dbReference type="InterPro" id="IPR051171">
    <property type="entry name" value="CaCA"/>
</dbReference>
<feature type="domain" description="Calx-beta" evidence="5">
    <location>
        <begin position="115"/>
        <end position="218"/>
    </location>
</feature>
<dbReference type="PANTHER" id="PTHR11878">
    <property type="entry name" value="SODIUM/CALCIUM EXCHANGER"/>
    <property type="match status" value="1"/>
</dbReference>
<dbReference type="SMART" id="SM00237">
    <property type="entry name" value="Calx_beta"/>
    <property type="match status" value="6"/>
</dbReference>
<feature type="domain" description="Calx-beta" evidence="5">
    <location>
        <begin position="355"/>
        <end position="455"/>
    </location>
</feature>
<dbReference type="Pfam" id="PF03160">
    <property type="entry name" value="Calx-beta"/>
    <property type="match status" value="5"/>
</dbReference>
<feature type="domain" description="Calx-beta" evidence="5">
    <location>
        <begin position="9"/>
        <end position="105"/>
    </location>
</feature>
<keyword evidence="3" id="KW-0106">Calcium</keyword>
<keyword evidence="7" id="KW-1185">Reference proteome</keyword>